<dbReference type="HOGENOM" id="CLU_118269_1_2_1"/>
<dbReference type="AlphaFoldDB" id="R7SHZ7"/>
<proteinExistence type="predicted"/>
<protein>
    <recommendedName>
        <fullName evidence="3">Reverse transcriptase domain-containing protein</fullName>
    </recommendedName>
</protein>
<dbReference type="Proteomes" id="UP000053319">
    <property type="component" value="Unassembled WGS sequence"/>
</dbReference>
<dbReference type="OrthoDB" id="2729657at2759"/>
<evidence type="ECO:0008006" key="3">
    <source>
        <dbReference type="Google" id="ProtNLM"/>
    </source>
</evidence>
<dbReference type="OMA" id="TRTKGHE"/>
<evidence type="ECO:0000313" key="2">
    <source>
        <dbReference type="Proteomes" id="UP000053319"/>
    </source>
</evidence>
<reference evidence="1 2" key="1">
    <citation type="journal article" date="2012" name="Science">
        <title>The Paleozoic origin of enzymatic lignin decomposition reconstructed from 31 fungal genomes.</title>
        <authorList>
            <person name="Floudas D."/>
            <person name="Binder M."/>
            <person name="Riley R."/>
            <person name="Barry K."/>
            <person name="Blanchette R.A."/>
            <person name="Henrissat B."/>
            <person name="Martinez A.T."/>
            <person name="Otillar R."/>
            <person name="Spatafora J.W."/>
            <person name="Yadav J.S."/>
            <person name="Aerts A."/>
            <person name="Benoit I."/>
            <person name="Boyd A."/>
            <person name="Carlson A."/>
            <person name="Copeland A."/>
            <person name="Coutinho P.M."/>
            <person name="de Vries R.P."/>
            <person name="Ferreira P."/>
            <person name="Findley K."/>
            <person name="Foster B."/>
            <person name="Gaskell J."/>
            <person name="Glotzer D."/>
            <person name="Gorecki P."/>
            <person name="Heitman J."/>
            <person name="Hesse C."/>
            <person name="Hori C."/>
            <person name="Igarashi K."/>
            <person name="Jurgens J.A."/>
            <person name="Kallen N."/>
            <person name="Kersten P."/>
            <person name="Kohler A."/>
            <person name="Kuees U."/>
            <person name="Kumar T.K.A."/>
            <person name="Kuo A."/>
            <person name="LaButti K."/>
            <person name="Larrondo L.F."/>
            <person name="Lindquist E."/>
            <person name="Ling A."/>
            <person name="Lombard V."/>
            <person name="Lucas S."/>
            <person name="Lundell T."/>
            <person name="Martin R."/>
            <person name="McLaughlin D.J."/>
            <person name="Morgenstern I."/>
            <person name="Morin E."/>
            <person name="Murat C."/>
            <person name="Nagy L.G."/>
            <person name="Nolan M."/>
            <person name="Ohm R.A."/>
            <person name="Patyshakuliyeva A."/>
            <person name="Rokas A."/>
            <person name="Ruiz-Duenas F.J."/>
            <person name="Sabat G."/>
            <person name="Salamov A."/>
            <person name="Samejima M."/>
            <person name="Schmutz J."/>
            <person name="Slot J.C."/>
            <person name="St John F."/>
            <person name="Stenlid J."/>
            <person name="Sun H."/>
            <person name="Sun S."/>
            <person name="Syed K."/>
            <person name="Tsang A."/>
            <person name="Wiebenga A."/>
            <person name="Young D."/>
            <person name="Pisabarro A."/>
            <person name="Eastwood D.C."/>
            <person name="Martin F."/>
            <person name="Cullen D."/>
            <person name="Grigoriev I.V."/>
            <person name="Hibbett D.S."/>
        </authorList>
    </citation>
    <scope>NUCLEOTIDE SEQUENCE [LARGE SCALE GENOMIC DNA]</scope>
    <source>
        <strain evidence="1 2">LYAD-421 SS1</strain>
    </source>
</reference>
<dbReference type="PANTHER" id="PTHR19446">
    <property type="entry name" value="REVERSE TRANSCRIPTASES"/>
    <property type="match status" value="1"/>
</dbReference>
<gene>
    <name evidence="1" type="ORF">DICSQDRAFT_74399</name>
</gene>
<organism evidence="1 2">
    <name type="scientific">Dichomitus squalens (strain LYAD-421)</name>
    <name type="common">Western red white-rot fungus</name>
    <dbReference type="NCBI Taxonomy" id="732165"/>
    <lineage>
        <taxon>Eukaryota</taxon>
        <taxon>Fungi</taxon>
        <taxon>Dikarya</taxon>
        <taxon>Basidiomycota</taxon>
        <taxon>Agaricomycotina</taxon>
        <taxon>Agaricomycetes</taxon>
        <taxon>Polyporales</taxon>
        <taxon>Polyporaceae</taxon>
        <taxon>Dichomitus</taxon>
    </lineage>
</organism>
<evidence type="ECO:0000313" key="1">
    <source>
        <dbReference type="EMBL" id="EJF55355.1"/>
    </source>
</evidence>
<dbReference type="EMBL" id="JH719758">
    <property type="protein sequence ID" value="EJF55355.1"/>
    <property type="molecule type" value="Genomic_DNA"/>
</dbReference>
<dbReference type="KEGG" id="dsq:DICSQDRAFT_74399"/>
<dbReference type="RefSeq" id="XP_007371905.1">
    <property type="nucleotide sequence ID" value="XM_007371843.1"/>
</dbReference>
<accession>R7SHZ7</accession>
<name>R7SHZ7_DICSQ</name>
<feature type="non-terminal residue" evidence="1">
    <location>
        <position position="120"/>
    </location>
</feature>
<dbReference type="GeneID" id="18844016"/>
<sequence>MPALPARDWPPFSRQELLDALHATNSRSAPGWDHITWKFLKWVLATRTKGHEAILVGFVRLFNAIFSHGVWPAPFRRAVSVLLPKPNKTDYTLLKSYRPIVLLSTIAKWMEKVVNNRFTF</sequence>